<dbReference type="GO" id="GO:0009231">
    <property type="term" value="P:riboflavin biosynthetic process"/>
    <property type="evidence" value="ECO:0007669"/>
    <property type="project" value="InterPro"/>
</dbReference>
<dbReference type="OrthoDB" id="9803667at2"/>
<dbReference type="PANTHER" id="PTHR22749">
    <property type="entry name" value="RIBOFLAVIN KINASE/FMN ADENYLYLTRANSFERASE"/>
    <property type="match status" value="1"/>
</dbReference>
<keyword evidence="6 15" id="KW-0808">Transferase</keyword>
<dbReference type="InterPro" id="IPR023465">
    <property type="entry name" value="Riboflavin_kinase_dom_sf"/>
</dbReference>
<dbReference type="PANTHER" id="PTHR22749:SF6">
    <property type="entry name" value="RIBOFLAVIN KINASE"/>
    <property type="match status" value="1"/>
</dbReference>
<evidence type="ECO:0000256" key="15">
    <source>
        <dbReference type="PIRNR" id="PIRNR004491"/>
    </source>
</evidence>
<dbReference type="UniPathway" id="UPA00276">
    <property type="reaction ID" value="UER00406"/>
</dbReference>
<evidence type="ECO:0000256" key="4">
    <source>
        <dbReference type="ARBA" id="ARBA00022630"/>
    </source>
</evidence>
<dbReference type="UniPathway" id="UPA00277">
    <property type="reaction ID" value="UER00407"/>
</dbReference>
<keyword evidence="8 15" id="KW-0547">Nucleotide-binding</keyword>
<reference evidence="17 18" key="1">
    <citation type="submission" date="2019-08" db="EMBL/GenBank/DDBJ databases">
        <title>Deep-cultivation of Planctomycetes and their phenomic and genomic characterization uncovers novel biology.</title>
        <authorList>
            <person name="Wiegand S."/>
            <person name="Jogler M."/>
            <person name="Boedeker C."/>
            <person name="Pinto D."/>
            <person name="Vollmers J."/>
            <person name="Rivas-Marin E."/>
            <person name="Kohn T."/>
            <person name="Peeters S.H."/>
            <person name="Heuer A."/>
            <person name="Rast P."/>
            <person name="Oberbeckmann S."/>
            <person name="Bunk B."/>
            <person name="Jeske O."/>
            <person name="Meyerdierks A."/>
            <person name="Storesund J.E."/>
            <person name="Kallscheuer N."/>
            <person name="Luecker S."/>
            <person name="Lage O.M."/>
            <person name="Pohl T."/>
            <person name="Merkel B.J."/>
            <person name="Hornburger P."/>
            <person name="Mueller R.-W."/>
            <person name="Bruemmer F."/>
            <person name="Labrenz M."/>
            <person name="Spormann A.M."/>
            <person name="Op Den Camp H."/>
            <person name="Overmann J."/>
            <person name="Amann R."/>
            <person name="Jetten M.S.M."/>
            <person name="Mascher T."/>
            <person name="Medema M.H."/>
            <person name="Devos D.P."/>
            <person name="Kaster A.-K."/>
            <person name="Ovreas L."/>
            <person name="Rohde M."/>
            <person name="Galperin M.Y."/>
            <person name="Jogler C."/>
        </authorList>
    </citation>
    <scope>NUCLEOTIDE SEQUENCE [LARGE SCALE GENOMIC DNA]</scope>
    <source>
        <strain evidence="17 18">LF1</strain>
    </source>
</reference>
<dbReference type="GO" id="GO:0009398">
    <property type="term" value="P:FMN biosynthetic process"/>
    <property type="evidence" value="ECO:0007669"/>
    <property type="project" value="UniProtKB-UniRule"/>
</dbReference>
<comment type="similarity">
    <text evidence="15">Belongs to the ribF family.</text>
</comment>
<dbReference type="Gene3D" id="2.40.30.30">
    <property type="entry name" value="Riboflavin kinase-like"/>
    <property type="match status" value="1"/>
</dbReference>
<keyword evidence="12" id="KW-0511">Multifunctional enzyme</keyword>
<dbReference type="NCBIfam" id="TIGR00083">
    <property type="entry name" value="ribF"/>
    <property type="match status" value="1"/>
</dbReference>
<keyword evidence="18" id="KW-1185">Reference proteome</keyword>
<evidence type="ECO:0000256" key="1">
    <source>
        <dbReference type="ARBA" id="ARBA00002121"/>
    </source>
</evidence>
<dbReference type="InterPro" id="IPR014729">
    <property type="entry name" value="Rossmann-like_a/b/a_fold"/>
</dbReference>
<dbReference type="EC" id="2.7.7.2" evidence="15"/>
<evidence type="ECO:0000256" key="5">
    <source>
        <dbReference type="ARBA" id="ARBA00022643"/>
    </source>
</evidence>
<dbReference type="CDD" id="cd02064">
    <property type="entry name" value="FAD_synthetase_N"/>
    <property type="match status" value="1"/>
</dbReference>
<dbReference type="Gene3D" id="3.40.50.620">
    <property type="entry name" value="HUPs"/>
    <property type="match status" value="1"/>
</dbReference>
<dbReference type="PIRSF" id="PIRSF004491">
    <property type="entry name" value="FAD_Synth"/>
    <property type="match status" value="1"/>
</dbReference>
<evidence type="ECO:0000256" key="12">
    <source>
        <dbReference type="ARBA" id="ARBA00023268"/>
    </source>
</evidence>
<comment type="pathway">
    <text evidence="3 15">Cofactor biosynthesis; FMN biosynthesis; FMN from riboflavin (ATP route): step 1/1.</text>
</comment>
<name>A0A5B1CGZ9_9BACT</name>
<dbReference type="InterPro" id="IPR015865">
    <property type="entry name" value="Riboflavin_kinase_bac/euk"/>
</dbReference>
<evidence type="ECO:0000256" key="9">
    <source>
        <dbReference type="ARBA" id="ARBA00022777"/>
    </source>
</evidence>
<dbReference type="GO" id="GO:0008531">
    <property type="term" value="F:riboflavin kinase activity"/>
    <property type="evidence" value="ECO:0007669"/>
    <property type="project" value="UniProtKB-UniRule"/>
</dbReference>
<proteinExistence type="inferred from homology"/>
<gene>
    <name evidence="17" type="primary">ribF</name>
    <name evidence="17" type="ORF">LF1_30170</name>
</gene>
<keyword evidence="4 15" id="KW-0285">Flavoprotein</keyword>
<keyword evidence="9 15" id="KW-0418">Kinase</keyword>
<dbReference type="GO" id="GO:0006747">
    <property type="term" value="P:FAD biosynthetic process"/>
    <property type="evidence" value="ECO:0007669"/>
    <property type="project" value="UniProtKB-UniRule"/>
</dbReference>
<dbReference type="GO" id="GO:0003919">
    <property type="term" value="F:FMN adenylyltransferase activity"/>
    <property type="evidence" value="ECO:0007669"/>
    <property type="project" value="UniProtKB-UniRule"/>
</dbReference>
<dbReference type="SUPFAM" id="SSF82114">
    <property type="entry name" value="Riboflavin kinase-like"/>
    <property type="match status" value="1"/>
</dbReference>
<dbReference type="SUPFAM" id="SSF52374">
    <property type="entry name" value="Nucleotidylyl transferase"/>
    <property type="match status" value="1"/>
</dbReference>
<keyword evidence="5 15" id="KW-0288">FMN</keyword>
<dbReference type="EC" id="2.7.1.26" evidence="15"/>
<evidence type="ECO:0000256" key="13">
    <source>
        <dbReference type="ARBA" id="ARBA00047880"/>
    </source>
</evidence>
<keyword evidence="11 15" id="KW-0067">ATP-binding</keyword>
<dbReference type="Pfam" id="PF01687">
    <property type="entry name" value="Flavokinase"/>
    <property type="match status" value="1"/>
</dbReference>
<feature type="domain" description="Riboflavin kinase" evidence="16">
    <location>
        <begin position="193"/>
        <end position="320"/>
    </location>
</feature>
<sequence>MTPIVSISDLVSNGTGGSSLPEEFRGGAISIGNFDGVHRGHAALLSRVRRMADRVGGPAIAVTFDPHPVKLLRPELAPTRLTSIAVRAERMSQIGMDALVVCETTPDLLNLSAAEFFQSLVCDQLDAKGIVEGPNFFFGKDRGGDVEVLRKMAQQSKREIEIVNPELDGDRMVSSSMIRSCIASGDVAEAALLCGHRHLITGIVSKGAQRGRKIGFPTANLENIDALVPKPGVYAGLAWLPGENDYRYAAAIHIGPNPTFDDDGAVKVEVHLIDYDGGLYDQHLRVEFVDRLRDIQRFDSSDDLKMQLEKDVQSVRDLNLPKGKRR</sequence>
<comment type="catalytic activity">
    <reaction evidence="14 15">
        <text>FMN + ATP + H(+) = FAD + diphosphate</text>
        <dbReference type="Rhea" id="RHEA:17237"/>
        <dbReference type="ChEBI" id="CHEBI:15378"/>
        <dbReference type="ChEBI" id="CHEBI:30616"/>
        <dbReference type="ChEBI" id="CHEBI:33019"/>
        <dbReference type="ChEBI" id="CHEBI:57692"/>
        <dbReference type="ChEBI" id="CHEBI:58210"/>
        <dbReference type="EC" id="2.7.7.2"/>
    </reaction>
</comment>
<dbReference type="InterPro" id="IPR023468">
    <property type="entry name" value="Riboflavin_kinase"/>
</dbReference>
<dbReference type="EMBL" id="VRLW01000001">
    <property type="protein sequence ID" value="KAA1260477.1"/>
    <property type="molecule type" value="Genomic_DNA"/>
</dbReference>
<dbReference type="Proteomes" id="UP000322699">
    <property type="component" value="Unassembled WGS sequence"/>
</dbReference>
<evidence type="ECO:0000256" key="11">
    <source>
        <dbReference type="ARBA" id="ARBA00022840"/>
    </source>
</evidence>
<protein>
    <recommendedName>
        <fullName evidence="15">Riboflavin biosynthesis protein</fullName>
    </recommendedName>
    <domain>
        <recommendedName>
            <fullName evidence="15">Riboflavin kinase</fullName>
            <ecNumber evidence="15">2.7.1.26</ecNumber>
        </recommendedName>
        <alternativeName>
            <fullName evidence="15">Flavokinase</fullName>
        </alternativeName>
    </domain>
    <domain>
        <recommendedName>
            <fullName evidence="15">FMN adenylyltransferase</fullName>
            <ecNumber evidence="15">2.7.7.2</ecNumber>
        </recommendedName>
        <alternativeName>
            <fullName evidence="15">FAD pyrophosphorylase</fullName>
        </alternativeName>
        <alternativeName>
            <fullName evidence="15">FAD synthase</fullName>
        </alternativeName>
    </domain>
</protein>
<dbReference type="AlphaFoldDB" id="A0A5B1CGZ9"/>
<accession>A0A5B1CGZ9</accession>
<evidence type="ECO:0000313" key="18">
    <source>
        <dbReference type="Proteomes" id="UP000322699"/>
    </source>
</evidence>
<evidence type="ECO:0000256" key="2">
    <source>
        <dbReference type="ARBA" id="ARBA00004726"/>
    </source>
</evidence>
<evidence type="ECO:0000256" key="10">
    <source>
        <dbReference type="ARBA" id="ARBA00022827"/>
    </source>
</evidence>
<comment type="caution">
    <text evidence="17">The sequence shown here is derived from an EMBL/GenBank/DDBJ whole genome shotgun (WGS) entry which is preliminary data.</text>
</comment>
<dbReference type="Pfam" id="PF06574">
    <property type="entry name" value="FAD_syn"/>
    <property type="match status" value="1"/>
</dbReference>
<dbReference type="InterPro" id="IPR015864">
    <property type="entry name" value="FAD_synthase"/>
</dbReference>
<evidence type="ECO:0000259" key="16">
    <source>
        <dbReference type="SMART" id="SM00904"/>
    </source>
</evidence>
<comment type="function">
    <text evidence="1">Catalyzes the phosphorylation of riboflavin to FMN followed by the adenylation of FMN to FAD.</text>
</comment>
<dbReference type="SMART" id="SM00904">
    <property type="entry name" value="Flavokinase"/>
    <property type="match status" value="1"/>
</dbReference>
<comment type="catalytic activity">
    <reaction evidence="13 15">
        <text>riboflavin + ATP = FMN + ADP + H(+)</text>
        <dbReference type="Rhea" id="RHEA:14357"/>
        <dbReference type="ChEBI" id="CHEBI:15378"/>
        <dbReference type="ChEBI" id="CHEBI:30616"/>
        <dbReference type="ChEBI" id="CHEBI:57986"/>
        <dbReference type="ChEBI" id="CHEBI:58210"/>
        <dbReference type="ChEBI" id="CHEBI:456216"/>
        <dbReference type="EC" id="2.7.1.26"/>
    </reaction>
</comment>
<evidence type="ECO:0000256" key="7">
    <source>
        <dbReference type="ARBA" id="ARBA00022695"/>
    </source>
</evidence>
<evidence type="ECO:0000256" key="8">
    <source>
        <dbReference type="ARBA" id="ARBA00022741"/>
    </source>
</evidence>
<dbReference type="FunFam" id="3.40.50.620:FF:000021">
    <property type="entry name" value="Riboflavin biosynthesis protein"/>
    <property type="match status" value="1"/>
</dbReference>
<keyword evidence="10 15" id="KW-0274">FAD</keyword>
<dbReference type="GO" id="GO:0005524">
    <property type="term" value="F:ATP binding"/>
    <property type="evidence" value="ECO:0007669"/>
    <property type="project" value="UniProtKB-UniRule"/>
</dbReference>
<evidence type="ECO:0000256" key="3">
    <source>
        <dbReference type="ARBA" id="ARBA00005201"/>
    </source>
</evidence>
<dbReference type="InterPro" id="IPR002606">
    <property type="entry name" value="Riboflavin_kinase_bac"/>
</dbReference>
<organism evidence="17 18">
    <name type="scientific">Rubripirellula obstinata</name>
    <dbReference type="NCBI Taxonomy" id="406547"/>
    <lineage>
        <taxon>Bacteria</taxon>
        <taxon>Pseudomonadati</taxon>
        <taxon>Planctomycetota</taxon>
        <taxon>Planctomycetia</taxon>
        <taxon>Pirellulales</taxon>
        <taxon>Pirellulaceae</taxon>
        <taxon>Rubripirellula</taxon>
    </lineage>
</organism>
<dbReference type="NCBIfam" id="NF004160">
    <property type="entry name" value="PRK05627.1-3"/>
    <property type="match status" value="1"/>
</dbReference>
<keyword evidence="7 15" id="KW-0548">Nucleotidyltransferase</keyword>
<evidence type="ECO:0000256" key="6">
    <source>
        <dbReference type="ARBA" id="ARBA00022679"/>
    </source>
</evidence>
<dbReference type="RefSeq" id="WP_068258057.1">
    <property type="nucleotide sequence ID" value="NZ_LWSK01000002.1"/>
</dbReference>
<evidence type="ECO:0000256" key="14">
    <source>
        <dbReference type="ARBA" id="ARBA00049494"/>
    </source>
</evidence>
<comment type="pathway">
    <text evidence="2 15">Cofactor biosynthesis; FAD biosynthesis; FAD from FMN: step 1/1.</text>
</comment>
<evidence type="ECO:0000313" key="17">
    <source>
        <dbReference type="EMBL" id="KAA1260477.1"/>
    </source>
</evidence>